<gene>
    <name evidence="3" type="ORF">GTC6_03870</name>
</gene>
<dbReference type="PATRIC" id="fig|1316928.3.peg.783"/>
<dbReference type="PANTHER" id="PTHR48081">
    <property type="entry name" value="AB HYDROLASE SUPERFAMILY PROTEIN C4A8.06C"/>
    <property type="match status" value="1"/>
</dbReference>
<dbReference type="PANTHER" id="PTHR48081:SF8">
    <property type="entry name" value="ALPHA_BETA HYDROLASE FOLD-3 DOMAIN-CONTAINING PROTEIN-RELATED"/>
    <property type="match status" value="1"/>
</dbReference>
<evidence type="ECO:0000259" key="2">
    <source>
        <dbReference type="Pfam" id="PF07859"/>
    </source>
</evidence>
<evidence type="ECO:0000313" key="4">
    <source>
        <dbReference type="Proteomes" id="UP000013569"/>
    </source>
</evidence>
<feature type="domain" description="Alpha/beta hydrolase fold-3" evidence="2">
    <location>
        <begin position="72"/>
        <end position="271"/>
    </location>
</feature>
<dbReference type="RefSeq" id="WP_010841247.1">
    <property type="nucleotide sequence ID" value="NZ_AQPW01000003.1"/>
</dbReference>
<evidence type="ECO:0000256" key="1">
    <source>
        <dbReference type="ARBA" id="ARBA00022801"/>
    </source>
</evidence>
<dbReference type="EMBL" id="AQPW01000003">
    <property type="protein sequence ID" value="EON34084.1"/>
    <property type="molecule type" value="Genomic_DNA"/>
</dbReference>
<dbReference type="OrthoDB" id="9803828at2"/>
<protein>
    <submittedName>
        <fullName evidence="3">Esterase / lipase</fullName>
    </submittedName>
</protein>
<dbReference type="Gene3D" id="3.40.50.1820">
    <property type="entry name" value="alpha/beta hydrolase"/>
    <property type="match status" value="1"/>
</dbReference>
<dbReference type="InterPro" id="IPR050300">
    <property type="entry name" value="GDXG_lipolytic_enzyme"/>
</dbReference>
<dbReference type="AlphaFoldDB" id="R7YE78"/>
<dbReference type="InterPro" id="IPR029058">
    <property type="entry name" value="AB_hydrolase_fold"/>
</dbReference>
<evidence type="ECO:0000313" key="3">
    <source>
        <dbReference type="EMBL" id="EON34084.1"/>
    </source>
</evidence>
<dbReference type="Pfam" id="PF07859">
    <property type="entry name" value="Abhydrolase_3"/>
    <property type="match status" value="1"/>
</dbReference>
<dbReference type="GO" id="GO:0016787">
    <property type="term" value="F:hydrolase activity"/>
    <property type="evidence" value="ECO:0007669"/>
    <property type="project" value="UniProtKB-KW"/>
</dbReference>
<comment type="caution">
    <text evidence="3">The sequence shown here is derived from an EMBL/GenBank/DDBJ whole genome shotgun (WGS) entry which is preliminary data.</text>
</comment>
<accession>R7YE78</accession>
<keyword evidence="1" id="KW-0378">Hydrolase</keyword>
<reference evidence="3 4" key="1">
    <citation type="journal article" date="2013" name="Genome Announc.">
        <title>Draft Genome Sequence of a Benzothiophene-Desulfurizing Bacterium, Gordona terrae Strain C-6.</title>
        <authorList>
            <person name="Wang W."/>
            <person name="Ma T."/>
            <person name="Ren Y."/>
            <person name="Li G."/>
        </authorList>
    </citation>
    <scope>NUCLEOTIDE SEQUENCE [LARGE SCALE GENOMIC DNA]</scope>
    <source>
        <strain evidence="3 4">C-6</strain>
    </source>
</reference>
<sequence length="298" mass="31174">MTRTPALERVEKMYLEGFPDPATATVDDLREAYDRLFLQFELPEGVQPREDEVGGVPVLRVAAKGAVENKVLVWFHGGGNIMGSARGFQELGHNLSRASGVSVVLADFRRAPEHPFPAAAHDAVDVIAALVAEYGASNVAAGGDSAGGGLALSALVALRDRGESLPAAAVFISPLLDLTASGDSIDEFDGKDIAVSRGSIGNVSEAYLQGHDPADPLASPLFAELNDLPPALFMVGSGEVLRDDSRRAAAKIVEAGGSASASLYDDMVHVWPLFSSILPEGIQAADEAGAFLRKNLSV</sequence>
<organism evidence="3 4">
    <name type="scientific">Gordonia terrae C-6</name>
    <dbReference type="NCBI Taxonomy" id="1316928"/>
    <lineage>
        <taxon>Bacteria</taxon>
        <taxon>Bacillati</taxon>
        <taxon>Actinomycetota</taxon>
        <taxon>Actinomycetes</taxon>
        <taxon>Mycobacteriales</taxon>
        <taxon>Gordoniaceae</taxon>
        <taxon>Gordonia</taxon>
    </lineage>
</organism>
<dbReference type="SUPFAM" id="SSF53474">
    <property type="entry name" value="alpha/beta-Hydrolases"/>
    <property type="match status" value="1"/>
</dbReference>
<proteinExistence type="predicted"/>
<dbReference type="InterPro" id="IPR013094">
    <property type="entry name" value="AB_hydrolase_3"/>
</dbReference>
<name>R7YE78_9ACTN</name>
<dbReference type="Proteomes" id="UP000013569">
    <property type="component" value="Unassembled WGS sequence"/>
</dbReference>